<sequence length="485" mass="52833">MGGGARYAVVDVGTTGVKLAVYDEGLSRVYYERVRVGFERTVGGYVEQNAAKLAEVVKGFARKAKGLGARKLGLCTYRASVLAWSKDGVPLTNIITWIDGRGREVVEKLPGYARFLRNISGALSQILSPDSPAVLMRWIFDHVEGLRERVERGDAYLWTVDSYVLYTLTGKFYSDATNAALTGLIHPRNLEEIDVVFSLLKLPRRVPEVVDNVVDAGSFEGLDISVLIADQQSASVAVGALREGAIESVHGTGSFVEQCTGRLAMVGGGLVPLILLSLDGQRVYGVEGFVRTTGSIVEWLREAGFFSSYEEMEELASRAGRGVLVLPAFGGFRCPRASRLRGLITGLHPGVGRGEVVAGLAWGVALHIAYIIREIRRRVGAPRSPLWASGGYSQSDYFLQVLADATGLKVARPVDVESSCRGVAKLLALADGRISRKELEEPPPPGKVFEPRLSGEERERLLESYSEFLEVVRKWEKNPILSGSF</sequence>
<protein>
    <submittedName>
        <fullName evidence="8">Carbohydrate kinase</fullName>
    </submittedName>
</protein>
<dbReference type="GO" id="GO:0006071">
    <property type="term" value="P:glycerol metabolic process"/>
    <property type="evidence" value="ECO:0007669"/>
    <property type="project" value="TreeGrafter"/>
</dbReference>
<evidence type="ECO:0000259" key="7">
    <source>
        <dbReference type="Pfam" id="PF02782"/>
    </source>
</evidence>
<accession>A0A7C4FFK3</accession>
<evidence type="ECO:0000259" key="6">
    <source>
        <dbReference type="Pfam" id="PF00370"/>
    </source>
</evidence>
<keyword evidence="5" id="KW-0067">ATP-binding</keyword>
<dbReference type="InterPro" id="IPR043129">
    <property type="entry name" value="ATPase_NBD"/>
</dbReference>
<evidence type="ECO:0000256" key="5">
    <source>
        <dbReference type="ARBA" id="ARBA00022840"/>
    </source>
</evidence>
<organism evidence="8">
    <name type="scientific">Thermofilum pendens</name>
    <dbReference type="NCBI Taxonomy" id="2269"/>
    <lineage>
        <taxon>Archaea</taxon>
        <taxon>Thermoproteota</taxon>
        <taxon>Thermoprotei</taxon>
        <taxon>Thermofilales</taxon>
        <taxon>Thermofilaceae</taxon>
        <taxon>Thermofilum</taxon>
    </lineage>
</organism>
<evidence type="ECO:0000256" key="2">
    <source>
        <dbReference type="ARBA" id="ARBA00022679"/>
    </source>
</evidence>
<dbReference type="SUPFAM" id="SSF53067">
    <property type="entry name" value="Actin-like ATPase domain"/>
    <property type="match status" value="2"/>
</dbReference>
<dbReference type="InterPro" id="IPR000577">
    <property type="entry name" value="Carb_kinase_FGGY"/>
</dbReference>
<gene>
    <name evidence="8" type="ORF">ENV17_06070</name>
</gene>
<dbReference type="PANTHER" id="PTHR10196">
    <property type="entry name" value="SUGAR KINASE"/>
    <property type="match status" value="1"/>
</dbReference>
<dbReference type="Pfam" id="PF00370">
    <property type="entry name" value="FGGY_N"/>
    <property type="match status" value="1"/>
</dbReference>
<dbReference type="InterPro" id="IPR018485">
    <property type="entry name" value="FGGY_C"/>
</dbReference>
<dbReference type="GO" id="GO:0004370">
    <property type="term" value="F:glycerol kinase activity"/>
    <property type="evidence" value="ECO:0007669"/>
    <property type="project" value="TreeGrafter"/>
</dbReference>
<evidence type="ECO:0000313" key="8">
    <source>
        <dbReference type="EMBL" id="HGI43932.1"/>
    </source>
</evidence>
<keyword evidence="4 8" id="KW-0418">Kinase</keyword>
<feature type="domain" description="Carbohydrate kinase FGGY C-terminal" evidence="7">
    <location>
        <begin position="249"/>
        <end position="430"/>
    </location>
</feature>
<dbReference type="GO" id="GO:0005829">
    <property type="term" value="C:cytosol"/>
    <property type="evidence" value="ECO:0007669"/>
    <property type="project" value="TreeGrafter"/>
</dbReference>
<dbReference type="Gene3D" id="3.30.420.40">
    <property type="match status" value="2"/>
</dbReference>
<evidence type="ECO:0000256" key="3">
    <source>
        <dbReference type="ARBA" id="ARBA00022741"/>
    </source>
</evidence>
<feature type="domain" description="Carbohydrate kinase FGGY N-terminal" evidence="6">
    <location>
        <begin position="7"/>
        <end position="205"/>
    </location>
</feature>
<dbReference type="InterPro" id="IPR018484">
    <property type="entry name" value="FGGY_N"/>
</dbReference>
<name>A0A7C4FFK3_THEPE</name>
<proteinExistence type="inferred from homology"/>
<evidence type="ECO:0000256" key="1">
    <source>
        <dbReference type="ARBA" id="ARBA00009156"/>
    </source>
</evidence>
<comment type="similarity">
    <text evidence="1">Belongs to the FGGY kinase family.</text>
</comment>
<dbReference type="GO" id="GO:0005524">
    <property type="term" value="F:ATP binding"/>
    <property type="evidence" value="ECO:0007669"/>
    <property type="project" value="UniProtKB-KW"/>
</dbReference>
<keyword evidence="3" id="KW-0547">Nucleotide-binding</keyword>
<reference evidence="8" key="1">
    <citation type="journal article" date="2020" name="mSystems">
        <title>Genome- and Community-Level Interaction Insights into Carbon Utilization and Element Cycling Functions of Hydrothermarchaeota in Hydrothermal Sediment.</title>
        <authorList>
            <person name="Zhou Z."/>
            <person name="Liu Y."/>
            <person name="Xu W."/>
            <person name="Pan J."/>
            <person name="Luo Z.H."/>
            <person name="Li M."/>
        </authorList>
    </citation>
    <scope>NUCLEOTIDE SEQUENCE [LARGE SCALE GENOMIC DNA]</scope>
    <source>
        <strain evidence="8">SpSt-735</strain>
    </source>
</reference>
<keyword evidence="2" id="KW-0808">Transferase</keyword>
<dbReference type="PIRSF" id="PIRSF000538">
    <property type="entry name" value="GlpK"/>
    <property type="match status" value="1"/>
</dbReference>
<evidence type="ECO:0000256" key="4">
    <source>
        <dbReference type="ARBA" id="ARBA00022777"/>
    </source>
</evidence>
<dbReference type="Pfam" id="PF02782">
    <property type="entry name" value="FGGY_C"/>
    <property type="match status" value="1"/>
</dbReference>
<dbReference type="PANTHER" id="PTHR10196:SF69">
    <property type="entry name" value="GLYCEROL KINASE"/>
    <property type="match status" value="1"/>
</dbReference>
<comment type="caution">
    <text evidence="8">The sequence shown here is derived from an EMBL/GenBank/DDBJ whole genome shotgun (WGS) entry which is preliminary data.</text>
</comment>
<dbReference type="EMBL" id="DTFI01000151">
    <property type="protein sequence ID" value="HGI43932.1"/>
    <property type="molecule type" value="Genomic_DNA"/>
</dbReference>
<dbReference type="AlphaFoldDB" id="A0A7C4FFK3"/>